<dbReference type="Proteomes" id="UP000318571">
    <property type="component" value="Chromosome 9"/>
</dbReference>
<dbReference type="Gene3D" id="3.40.50.1110">
    <property type="entry name" value="SGNH hydrolase"/>
    <property type="match status" value="1"/>
</dbReference>
<organism evidence="2 3">
    <name type="scientific">Tigriopus californicus</name>
    <name type="common">Marine copepod</name>
    <dbReference type="NCBI Taxonomy" id="6832"/>
    <lineage>
        <taxon>Eukaryota</taxon>
        <taxon>Metazoa</taxon>
        <taxon>Ecdysozoa</taxon>
        <taxon>Arthropoda</taxon>
        <taxon>Crustacea</taxon>
        <taxon>Multicrustacea</taxon>
        <taxon>Hexanauplia</taxon>
        <taxon>Copepoda</taxon>
        <taxon>Harpacticoida</taxon>
        <taxon>Harpacticidae</taxon>
        <taxon>Tigriopus</taxon>
    </lineage>
</organism>
<feature type="domain" description="SGNH hydrolase-type esterase" evidence="1">
    <location>
        <begin position="9"/>
        <end position="195"/>
    </location>
</feature>
<evidence type="ECO:0000259" key="1">
    <source>
        <dbReference type="Pfam" id="PF13472"/>
    </source>
</evidence>
<dbReference type="STRING" id="6832.A0A553NZT6"/>
<proteinExistence type="predicted"/>
<dbReference type="PANTHER" id="PTHR14209:SF19">
    <property type="entry name" value="ISOAMYL ACETATE-HYDROLYZING ESTERASE 1 HOMOLOG"/>
    <property type="match status" value="1"/>
</dbReference>
<dbReference type="SUPFAM" id="SSF52266">
    <property type="entry name" value="SGNH hydrolase"/>
    <property type="match status" value="1"/>
</dbReference>
<dbReference type="InterPro" id="IPR036514">
    <property type="entry name" value="SGNH_hydro_sf"/>
</dbReference>
<dbReference type="PANTHER" id="PTHR14209">
    <property type="entry name" value="ISOAMYL ACETATE-HYDROLYZING ESTERASE 1"/>
    <property type="match status" value="1"/>
</dbReference>
<keyword evidence="3" id="KW-1185">Reference proteome</keyword>
<dbReference type="AlphaFoldDB" id="A0A553NZT6"/>
<dbReference type="OrthoDB" id="671439at2759"/>
<sequence>MCSWPRIVLIGDSLTQFGFSTDGCWASMVANHFQRRCDVINRGFSGYTTNTLRQIFPRAITKDCLSGAKAVTLFIGANDSAIQEVNPIQHVPLNDFQVNLKVLIGNILELGLDKSKLVLIPPPPSDALIWKQACEERNRYTLGGPPKTNEATLLYYKAIQSIAEEKGIAFVDHWKDLLDGSNFNDGLHFSTKGSQTLFQKLLPFLEERTRDVEMQFPDWKDMQAIKF</sequence>
<evidence type="ECO:0000313" key="2">
    <source>
        <dbReference type="EMBL" id="TRY70956.1"/>
    </source>
</evidence>
<protein>
    <recommendedName>
        <fullName evidence="1">SGNH hydrolase-type esterase domain-containing protein</fullName>
    </recommendedName>
</protein>
<dbReference type="InterPro" id="IPR045136">
    <property type="entry name" value="Iah1-like"/>
</dbReference>
<dbReference type="CDD" id="cd01838">
    <property type="entry name" value="Isoamyl_acetate_hydrolase_like"/>
    <property type="match status" value="1"/>
</dbReference>
<name>A0A553NZT6_TIGCA</name>
<evidence type="ECO:0000313" key="3">
    <source>
        <dbReference type="Proteomes" id="UP000318571"/>
    </source>
</evidence>
<dbReference type="InterPro" id="IPR013830">
    <property type="entry name" value="SGNH_hydro"/>
</dbReference>
<reference evidence="2 3" key="1">
    <citation type="journal article" date="2018" name="Nat. Ecol. Evol.">
        <title>Genomic signatures of mitonuclear coevolution across populations of Tigriopus californicus.</title>
        <authorList>
            <person name="Barreto F.S."/>
            <person name="Watson E.T."/>
            <person name="Lima T.G."/>
            <person name="Willett C.S."/>
            <person name="Edmands S."/>
            <person name="Li W."/>
            <person name="Burton R.S."/>
        </authorList>
    </citation>
    <scope>NUCLEOTIDE SEQUENCE [LARGE SCALE GENOMIC DNA]</scope>
    <source>
        <strain evidence="2 3">San Diego</strain>
    </source>
</reference>
<comment type="caution">
    <text evidence="2">The sequence shown here is derived from an EMBL/GenBank/DDBJ whole genome shotgun (WGS) entry which is preliminary data.</text>
</comment>
<gene>
    <name evidence="2" type="ORF">TCAL_12829</name>
</gene>
<accession>A0A553NZT6</accession>
<dbReference type="OMA" id="VIWPKVI"/>
<dbReference type="Pfam" id="PF13472">
    <property type="entry name" value="Lipase_GDSL_2"/>
    <property type="match status" value="1"/>
</dbReference>
<dbReference type="EMBL" id="VCGU01000009">
    <property type="protein sequence ID" value="TRY70956.1"/>
    <property type="molecule type" value="Genomic_DNA"/>
</dbReference>